<dbReference type="EMBL" id="KI274971">
    <property type="protein sequence ID" value="ESA23186.1"/>
    <property type="molecule type" value="Genomic_DNA"/>
</dbReference>
<protein>
    <submittedName>
        <fullName evidence="1">Uncharacterized protein</fullName>
    </submittedName>
</protein>
<proteinExistence type="predicted"/>
<accession>U9V5K8</accession>
<gene>
    <name evidence="1" type="ORF">GLOINDRAFT_15693</name>
</gene>
<dbReference type="HOGENOM" id="CLU_2706071_0_0_1"/>
<organism evidence="1">
    <name type="scientific">Rhizophagus irregularis (strain DAOM 181602 / DAOM 197198 / MUCL 43194)</name>
    <name type="common">Arbuscular mycorrhizal fungus</name>
    <name type="synonym">Glomus intraradices</name>
    <dbReference type="NCBI Taxonomy" id="747089"/>
    <lineage>
        <taxon>Eukaryota</taxon>
        <taxon>Fungi</taxon>
        <taxon>Fungi incertae sedis</taxon>
        <taxon>Mucoromycota</taxon>
        <taxon>Glomeromycotina</taxon>
        <taxon>Glomeromycetes</taxon>
        <taxon>Glomerales</taxon>
        <taxon>Glomeraceae</taxon>
        <taxon>Rhizophagus</taxon>
    </lineage>
</organism>
<reference evidence="1" key="1">
    <citation type="submission" date="2013-07" db="EMBL/GenBank/DDBJ databases">
        <title>The genome of an arbuscular mycorrhizal fungus provides insights into the evolution of the oldest plant symbiosis.</title>
        <authorList>
            <consortium name="DOE Joint Genome Institute"/>
            <person name="Tisserant E."/>
            <person name="Malbreil M."/>
            <person name="Kuo A."/>
            <person name="Kohler A."/>
            <person name="Symeonidi A."/>
            <person name="Balestrini R."/>
            <person name="Charron P."/>
            <person name="Duensing N."/>
            <person name="Frei-dit-Frey N."/>
            <person name="Gianinazzi-Pearson V."/>
            <person name="Gilbert B."/>
            <person name="Handa Y."/>
            <person name="Hijri M."/>
            <person name="Kaul R."/>
            <person name="Kawaguchi M."/>
            <person name="Krajinski F."/>
            <person name="Lammers P."/>
            <person name="Lapierre D."/>
            <person name="Masclaux F.G."/>
            <person name="Murat C."/>
            <person name="Morin E."/>
            <person name="Ndikumana S."/>
            <person name="Pagni M."/>
            <person name="Petitpierre D."/>
            <person name="Requena N."/>
            <person name="Rosikiewicz P."/>
            <person name="Riley R."/>
            <person name="Saito K."/>
            <person name="San Clemente H."/>
            <person name="Shapiro H."/>
            <person name="van Tuinen D."/>
            <person name="Becard G."/>
            <person name="Bonfante P."/>
            <person name="Paszkowski U."/>
            <person name="Shachar-Hill Y."/>
            <person name="Young J.P."/>
            <person name="Sanders I.R."/>
            <person name="Henrissat B."/>
            <person name="Rensing S.A."/>
            <person name="Grigoriev I.V."/>
            <person name="Corradi N."/>
            <person name="Roux C."/>
            <person name="Martin F."/>
        </authorList>
    </citation>
    <scope>NUCLEOTIDE SEQUENCE</scope>
    <source>
        <strain evidence="1">DAOM 197198</strain>
    </source>
</reference>
<evidence type="ECO:0000313" key="1">
    <source>
        <dbReference type="EMBL" id="ESA23186.1"/>
    </source>
</evidence>
<dbReference type="AlphaFoldDB" id="U9V5K8"/>
<sequence length="73" mass="8678">MATFYIDERGNQRISAKKTTKVITIHSDSDSENDCNENTENNKENIQNNLNFKELEYREKDLVIKEWKIALRE</sequence>
<name>U9V5K8_RHIID</name>